<dbReference type="Proteomes" id="UP001148614">
    <property type="component" value="Unassembled WGS sequence"/>
</dbReference>
<name>A0A9W8N5L1_9PEZI</name>
<keyword evidence="3" id="KW-1185">Reference proteome</keyword>
<evidence type="ECO:0000313" key="3">
    <source>
        <dbReference type="Proteomes" id="UP001148614"/>
    </source>
</evidence>
<feature type="region of interest" description="Disordered" evidence="1">
    <location>
        <begin position="1"/>
        <end position="75"/>
    </location>
</feature>
<evidence type="ECO:0000313" key="2">
    <source>
        <dbReference type="EMBL" id="KAJ3556920.1"/>
    </source>
</evidence>
<sequence>MAPAAAAMPRLESPDDDGEDPLAFLASLPTAGRAHSDDEDEERPKKRAKKWFEDDSADEKKTKKGKKGSGKVIEISNEPDTLEDYEALAAGLLDD</sequence>
<dbReference type="VEuPathDB" id="FungiDB:F4678DRAFT_432791"/>
<comment type="caution">
    <text evidence="2">The sequence shown here is derived from an EMBL/GenBank/DDBJ whole genome shotgun (WGS) entry which is preliminary data.</text>
</comment>
<evidence type="ECO:0000256" key="1">
    <source>
        <dbReference type="SAM" id="MobiDB-lite"/>
    </source>
</evidence>
<reference evidence="2" key="1">
    <citation type="submission" date="2022-07" db="EMBL/GenBank/DDBJ databases">
        <title>Genome Sequence of Xylaria arbuscula.</title>
        <authorList>
            <person name="Buettner E."/>
        </authorList>
    </citation>
    <scope>NUCLEOTIDE SEQUENCE</scope>
    <source>
        <strain evidence="2">VT107</strain>
    </source>
</reference>
<accession>A0A9W8N5L1</accession>
<organism evidence="2 3">
    <name type="scientific">Xylaria arbuscula</name>
    <dbReference type="NCBI Taxonomy" id="114810"/>
    <lineage>
        <taxon>Eukaryota</taxon>
        <taxon>Fungi</taxon>
        <taxon>Dikarya</taxon>
        <taxon>Ascomycota</taxon>
        <taxon>Pezizomycotina</taxon>
        <taxon>Sordariomycetes</taxon>
        <taxon>Xylariomycetidae</taxon>
        <taxon>Xylariales</taxon>
        <taxon>Xylariaceae</taxon>
        <taxon>Xylaria</taxon>
    </lineage>
</organism>
<dbReference type="AlphaFoldDB" id="A0A9W8N5L1"/>
<protein>
    <submittedName>
        <fullName evidence="2">Uncharacterized protein</fullName>
    </submittedName>
</protein>
<dbReference type="EMBL" id="JANPWZ010002675">
    <property type="protein sequence ID" value="KAJ3556920.1"/>
    <property type="molecule type" value="Genomic_DNA"/>
</dbReference>
<proteinExistence type="predicted"/>
<gene>
    <name evidence="2" type="ORF">NPX13_g10031</name>
</gene>
<feature type="compositionally biased region" description="Basic and acidic residues" evidence="1">
    <location>
        <begin position="50"/>
        <end position="61"/>
    </location>
</feature>